<dbReference type="RefSeq" id="WP_149545105.1">
    <property type="nucleotide sequence ID" value="NZ_VTPS01000008.1"/>
</dbReference>
<evidence type="ECO:0000313" key="2">
    <source>
        <dbReference type="Proteomes" id="UP000322976"/>
    </source>
</evidence>
<dbReference type="InterPro" id="IPR025020">
    <property type="entry name" value="DUF3908"/>
</dbReference>
<dbReference type="Pfam" id="PF13048">
    <property type="entry name" value="DUF3908"/>
    <property type="match status" value="1"/>
</dbReference>
<dbReference type="EMBL" id="VTPS01000008">
    <property type="protein sequence ID" value="TZE82087.1"/>
    <property type="molecule type" value="Genomic_DNA"/>
</dbReference>
<gene>
    <name evidence="1" type="ORF">FWJ32_06205</name>
</gene>
<protein>
    <submittedName>
        <fullName evidence="1">DUF3908 domain-containing protein</fullName>
    </submittedName>
</protein>
<name>A0A5D8QCG5_9THEO</name>
<organism evidence="1 2">
    <name type="scientific">Calorimonas adulescens</name>
    <dbReference type="NCBI Taxonomy" id="2606906"/>
    <lineage>
        <taxon>Bacteria</taxon>
        <taxon>Bacillati</taxon>
        <taxon>Bacillota</taxon>
        <taxon>Clostridia</taxon>
        <taxon>Thermoanaerobacterales</taxon>
        <taxon>Thermoanaerobacteraceae</taxon>
        <taxon>Calorimonas</taxon>
    </lineage>
</organism>
<keyword evidence="2" id="KW-1185">Reference proteome</keyword>
<proteinExistence type="predicted"/>
<dbReference type="Proteomes" id="UP000322976">
    <property type="component" value="Unassembled WGS sequence"/>
</dbReference>
<evidence type="ECO:0000313" key="1">
    <source>
        <dbReference type="EMBL" id="TZE82087.1"/>
    </source>
</evidence>
<sequence>MNVDFKEIKDYFYNNRYNNNTDRKYASMFEKVSQVIDENDILYFYPKYLFVDEQTLQLYFILKNNKFIKVWINEDKRIVMEFFNINKIKSVTYECPLDDYGDYRLTLLFEEKVEEITFNSKEDTNEGWKYKFDEAICSIAKYFAQINNHRY</sequence>
<dbReference type="AlphaFoldDB" id="A0A5D8QCG5"/>
<reference evidence="1 2" key="1">
    <citation type="submission" date="2019-08" db="EMBL/GenBank/DDBJ databases">
        <title>Calorimonas adulescens gen. nov., sp. nov., an anaerobic thermophilic bacterium from Sakhalin hot spring.</title>
        <authorList>
            <person name="Khomyakova M.A."/>
            <person name="Merkel A.Y."/>
            <person name="Novikov A."/>
            <person name="Bonch-Osmolovskaya E.A."/>
            <person name="Slobodkin A.I."/>
        </authorList>
    </citation>
    <scope>NUCLEOTIDE SEQUENCE [LARGE SCALE GENOMIC DNA]</scope>
    <source>
        <strain evidence="1 2">A05MB</strain>
    </source>
</reference>
<comment type="caution">
    <text evidence="1">The sequence shown here is derived from an EMBL/GenBank/DDBJ whole genome shotgun (WGS) entry which is preliminary data.</text>
</comment>
<accession>A0A5D8QCG5</accession>